<reference evidence="2 3" key="1">
    <citation type="journal article" date="2022" name="G3 (Bethesda)">
        <title>Evaluating Illumina-, Nanopore-, and PacBio-based genome assembly strategies with the bald notothen, Trematomus borchgrevinki.</title>
        <authorList>
            <person name="Rayamajhi N."/>
            <person name="Cheng C.C."/>
            <person name="Catchen J.M."/>
        </authorList>
    </citation>
    <scope>NUCLEOTIDE SEQUENCE [LARGE SCALE GENOMIC DNA]</scope>
    <source>
        <strain evidence="2">AGRC-2024</strain>
    </source>
</reference>
<name>A0ABD2FIV8_PAGBO</name>
<organism evidence="2 3">
    <name type="scientific">Pagothenia borchgrevinki</name>
    <name type="common">Bald rockcod</name>
    <name type="synonym">Trematomus borchgrevinki</name>
    <dbReference type="NCBI Taxonomy" id="8213"/>
    <lineage>
        <taxon>Eukaryota</taxon>
        <taxon>Metazoa</taxon>
        <taxon>Chordata</taxon>
        <taxon>Craniata</taxon>
        <taxon>Vertebrata</taxon>
        <taxon>Euteleostomi</taxon>
        <taxon>Actinopterygii</taxon>
        <taxon>Neopterygii</taxon>
        <taxon>Teleostei</taxon>
        <taxon>Neoteleostei</taxon>
        <taxon>Acanthomorphata</taxon>
        <taxon>Eupercaria</taxon>
        <taxon>Perciformes</taxon>
        <taxon>Notothenioidei</taxon>
        <taxon>Nototheniidae</taxon>
        <taxon>Pagothenia</taxon>
    </lineage>
</organism>
<protein>
    <submittedName>
        <fullName evidence="2">Uncharacterized protein</fullName>
    </submittedName>
</protein>
<gene>
    <name evidence="2" type="ORF">OYC64_019760</name>
</gene>
<evidence type="ECO:0000313" key="2">
    <source>
        <dbReference type="EMBL" id="KAL3041635.1"/>
    </source>
</evidence>
<evidence type="ECO:0000256" key="1">
    <source>
        <dbReference type="SAM" id="Coils"/>
    </source>
</evidence>
<comment type="caution">
    <text evidence="2">The sequence shown here is derived from an EMBL/GenBank/DDBJ whole genome shotgun (WGS) entry which is preliminary data.</text>
</comment>
<reference evidence="2 3" key="2">
    <citation type="journal article" date="2024" name="G3 (Bethesda)">
        <title>The genome of the cryopelagic Antarctic bald notothen, Trematomus borchgrevinki.</title>
        <authorList>
            <person name="Rayamajhi N."/>
            <person name="Rivera-Colon A.G."/>
            <person name="Minhas B.F."/>
            <person name="Cheng C.C."/>
            <person name="Catchen J.M."/>
        </authorList>
    </citation>
    <scope>NUCLEOTIDE SEQUENCE [LARGE SCALE GENOMIC DNA]</scope>
    <source>
        <strain evidence="2">AGRC-2024</strain>
    </source>
</reference>
<dbReference type="EMBL" id="JBIYXZ010002089">
    <property type="protein sequence ID" value="KAL3041635.1"/>
    <property type="molecule type" value="Genomic_DNA"/>
</dbReference>
<dbReference type="Proteomes" id="UP001619887">
    <property type="component" value="Unassembled WGS sequence"/>
</dbReference>
<keyword evidence="3" id="KW-1185">Reference proteome</keyword>
<sequence>MALGQAPSIFCDSTRMASKGGVRPDEGLMMMQEFDDRLKEQKDKLEHVRLSAVELKENLSACNSDLTESIADHLERLNHLSERVETLHLNTTVFIQMNTKPRLWAGKQGSKQSYRLGRLHKAEDVQSEFGWSPIRTRRNSNAASEMSCNW</sequence>
<accession>A0ABD2FIV8</accession>
<keyword evidence="1" id="KW-0175">Coiled coil</keyword>
<feature type="coiled-coil region" evidence="1">
    <location>
        <begin position="31"/>
        <end position="83"/>
    </location>
</feature>
<proteinExistence type="predicted"/>
<dbReference type="AlphaFoldDB" id="A0ABD2FIV8"/>
<evidence type="ECO:0000313" key="3">
    <source>
        <dbReference type="Proteomes" id="UP001619887"/>
    </source>
</evidence>